<dbReference type="EMBL" id="QUTC01001130">
    <property type="protein sequence ID" value="RHY77340.1"/>
    <property type="molecule type" value="Genomic_DNA"/>
</dbReference>
<feature type="transmembrane region" description="Helical" evidence="2">
    <location>
        <begin position="160"/>
        <end position="181"/>
    </location>
</feature>
<evidence type="ECO:0000313" key="8">
    <source>
        <dbReference type="Proteomes" id="UP000266196"/>
    </source>
</evidence>
<dbReference type="InterPro" id="IPR032675">
    <property type="entry name" value="LRR_dom_sf"/>
</dbReference>
<evidence type="ECO:0000313" key="5">
    <source>
        <dbReference type="EMBL" id="RHY84299.1"/>
    </source>
</evidence>
<evidence type="ECO:0000313" key="10">
    <source>
        <dbReference type="Proteomes" id="UP000286510"/>
    </source>
</evidence>
<dbReference type="EMBL" id="QUTE01021002">
    <property type="protein sequence ID" value="RHY84299.1"/>
    <property type="molecule type" value="Genomic_DNA"/>
</dbReference>
<feature type="transmembrane region" description="Helical" evidence="2">
    <location>
        <begin position="333"/>
        <end position="354"/>
    </location>
</feature>
<feature type="region of interest" description="Disordered" evidence="1">
    <location>
        <begin position="299"/>
        <end position="319"/>
    </location>
</feature>
<dbReference type="EMBL" id="QUTA01006542">
    <property type="protein sequence ID" value="RHY10715.1"/>
    <property type="molecule type" value="Genomic_DNA"/>
</dbReference>
<name>A0A397EMS0_APHAT</name>
<evidence type="ECO:0000313" key="7">
    <source>
        <dbReference type="Proteomes" id="UP000265716"/>
    </source>
</evidence>
<accession>A0A397EMS0</accession>
<evidence type="ECO:0000256" key="1">
    <source>
        <dbReference type="SAM" id="MobiDB-lite"/>
    </source>
</evidence>
<keyword evidence="2" id="KW-0472">Membrane</keyword>
<dbReference type="Proteomes" id="UP000266196">
    <property type="component" value="Unassembled WGS sequence"/>
</dbReference>
<proteinExistence type="predicted"/>
<evidence type="ECO:0000256" key="2">
    <source>
        <dbReference type="SAM" id="Phobius"/>
    </source>
</evidence>
<keyword evidence="2" id="KW-1133">Transmembrane helix</keyword>
<gene>
    <name evidence="3" type="ORF">DYB25_006057</name>
    <name evidence="6" type="ORF">DYB26_007678</name>
    <name evidence="5" type="ORF">DYB31_004738</name>
    <name evidence="4" type="ORF">DYB38_002672</name>
</gene>
<dbReference type="Gene3D" id="3.80.10.10">
    <property type="entry name" value="Ribonuclease Inhibitor"/>
    <property type="match status" value="1"/>
</dbReference>
<feature type="compositionally biased region" description="Polar residues" evidence="1">
    <location>
        <begin position="299"/>
        <end position="316"/>
    </location>
</feature>
<evidence type="ECO:0000313" key="3">
    <source>
        <dbReference type="EMBL" id="RHY10715.1"/>
    </source>
</evidence>
<comment type="caution">
    <text evidence="5">The sequence shown here is derived from an EMBL/GenBank/DDBJ whole genome shotgun (WGS) entry which is preliminary data.</text>
</comment>
<sequence length="669" mass="74164">MQYGSPSVKSVLTSGSVRRQQKRQSSPIATSALVEIQWTLVVGRPLLVLCLAQHALCCVYFIIQGALMSAMTPYETVLLQAWSPFVSSIVCYGVASLHVAPFVRLGHHCYGTRPGPQLTVRSASSLSALSKLYVSATHLVEVACETFLAQQMANKLTHSYVAYGYALCVTTNCWFTPWLFFLPVSGLLRMLVDFVDCLLSFLLSTGIPLFYHVVPLVQLKLGAKAYENSFDWLATNLPVARLLVVSSPVDLIATVGPNLSNFIILWRIVGELQCTTIPRRRRRRVQQLDASTTFRRGSVTYESKASTHPTTKQTTSPKHKSWSDRVLQLEPRILKVMLVVNFIWGAVVLVLSTVSTFGRRSCPPFCVQKTAPWDHLGCNCLYVRLHCPELVITSNTTMDSLLNSSVLGPNVLLLLVKSCAMPYGLAADTMSQFPTLFAFRFQNTSMHSWDIPSSAFNTSVLMMQIFQSDLNHIPPALYYPHPRSGVYISDAPRLASIPSDVWSRWQELSMLWLRNCSLREFPLDILTMPYLGDVGLEWNSISTIPAQVADMPSLTSLHVDGNQVRQVPQRLLTASQLTVFAEANPIETLDWHDSSIAAALVSQRLLVSSTPFCDALTKTSPTLLDVSVVCATNCARNCTWFNLGDFLCTADCNTDSCGYDNGDCDLPFD</sequence>
<evidence type="ECO:0000313" key="6">
    <source>
        <dbReference type="EMBL" id="RHZ41067.1"/>
    </source>
</evidence>
<evidence type="ECO:0008006" key="11">
    <source>
        <dbReference type="Google" id="ProtNLM"/>
    </source>
</evidence>
<organism evidence="5 8">
    <name type="scientific">Aphanomyces astaci</name>
    <name type="common">Crayfish plague agent</name>
    <dbReference type="NCBI Taxonomy" id="112090"/>
    <lineage>
        <taxon>Eukaryota</taxon>
        <taxon>Sar</taxon>
        <taxon>Stramenopiles</taxon>
        <taxon>Oomycota</taxon>
        <taxon>Saprolegniomycetes</taxon>
        <taxon>Saprolegniales</taxon>
        <taxon>Verrucalvaceae</taxon>
        <taxon>Aphanomyces</taxon>
    </lineage>
</organism>
<feature type="transmembrane region" description="Helical" evidence="2">
    <location>
        <begin position="82"/>
        <end position="103"/>
    </location>
</feature>
<feature type="transmembrane region" description="Helical" evidence="2">
    <location>
        <begin position="187"/>
        <end position="211"/>
    </location>
</feature>
<dbReference type="AlphaFoldDB" id="A0A397EMS0"/>
<evidence type="ECO:0000313" key="4">
    <source>
        <dbReference type="EMBL" id="RHY77340.1"/>
    </source>
</evidence>
<dbReference type="Proteomes" id="UP000266239">
    <property type="component" value="Unassembled WGS sequence"/>
</dbReference>
<keyword evidence="2" id="KW-0812">Transmembrane</keyword>
<dbReference type="Proteomes" id="UP000265716">
    <property type="component" value="Unassembled WGS sequence"/>
</dbReference>
<feature type="transmembrane region" description="Helical" evidence="2">
    <location>
        <begin position="46"/>
        <end position="70"/>
    </location>
</feature>
<dbReference type="SUPFAM" id="SSF52058">
    <property type="entry name" value="L domain-like"/>
    <property type="match status" value="1"/>
</dbReference>
<protein>
    <recommendedName>
        <fullName evidence="11">LNR domain-containing protein</fullName>
    </recommendedName>
</protein>
<reference evidence="7 8" key="1">
    <citation type="submission" date="2018-08" db="EMBL/GenBank/DDBJ databases">
        <title>Aphanomyces genome sequencing and annotation.</title>
        <authorList>
            <person name="Minardi D."/>
            <person name="Oidtmann B."/>
            <person name="Van Der Giezen M."/>
            <person name="Studholme D.J."/>
        </authorList>
    </citation>
    <scope>NUCLEOTIDE SEQUENCE [LARGE SCALE GENOMIC DNA]</scope>
    <source>
        <strain evidence="5 8">197901</strain>
        <strain evidence="6 10">FDL457</strain>
        <strain evidence="4 7">SA</strain>
        <strain evidence="3 9">Yx</strain>
    </source>
</reference>
<feature type="region of interest" description="Disordered" evidence="1">
    <location>
        <begin position="1"/>
        <end position="23"/>
    </location>
</feature>
<dbReference type="EMBL" id="QUTF01005663">
    <property type="protein sequence ID" value="RHZ41067.1"/>
    <property type="molecule type" value="Genomic_DNA"/>
</dbReference>
<dbReference type="VEuPathDB" id="FungiDB:H257_08581"/>
<dbReference type="Proteomes" id="UP000286510">
    <property type="component" value="Unassembled WGS sequence"/>
</dbReference>
<evidence type="ECO:0000313" key="9">
    <source>
        <dbReference type="Proteomes" id="UP000266239"/>
    </source>
</evidence>